<feature type="compositionally biased region" description="Polar residues" evidence="1">
    <location>
        <begin position="134"/>
        <end position="157"/>
    </location>
</feature>
<feature type="compositionally biased region" description="Basic and acidic residues" evidence="1">
    <location>
        <begin position="108"/>
        <end position="123"/>
    </location>
</feature>
<proteinExistence type="predicted"/>
<name>A0ABR1S9A7_9PEZI</name>
<evidence type="ECO:0000313" key="2">
    <source>
        <dbReference type="EMBL" id="KAK8028415.1"/>
    </source>
</evidence>
<dbReference type="Proteomes" id="UP001396898">
    <property type="component" value="Unassembled WGS sequence"/>
</dbReference>
<organism evidence="2 3">
    <name type="scientific">Apiospora marii</name>
    <dbReference type="NCBI Taxonomy" id="335849"/>
    <lineage>
        <taxon>Eukaryota</taxon>
        <taxon>Fungi</taxon>
        <taxon>Dikarya</taxon>
        <taxon>Ascomycota</taxon>
        <taxon>Pezizomycotina</taxon>
        <taxon>Sordariomycetes</taxon>
        <taxon>Xylariomycetidae</taxon>
        <taxon>Amphisphaeriales</taxon>
        <taxon>Apiosporaceae</taxon>
        <taxon>Apiospora</taxon>
    </lineage>
</organism>
<gene>
    <name evidence="2" type="ORF">PG991_005471</name>
</gene>
<feature type="region of interest" description="Disordered" evidence="1">
    <location>
        <begin position="359"/>
        <end position="381"/>
    </location>
</feature>
<protein>
    <submittedName>
        <fullName evidence="2">Uncharacterized protein</fullName>
    </submittedName>
</protein>
<feature type="compositionally biased region" description="Low complexity" evidence="1">
    <location>
        <begin position="268"/>
        <end position="287"/>
    </location>
</feature>
<accession>A0ABR1S9A7</accession>
<evidence type="ECO:0000313" key="3">
    <source>
        <dbReference type="Proteomes" id="UP001396898"/>
    </source>
</evidence>
<comment type="caution">
    <text evidence="2">The sequence shown here is derived from an EMBL/GenBank/DDBJ whole genome shotgun (WGS) entry which is preliminary data.</text>
</comment>
<sequence>MFPDNVYSPTKDRDAAPAQTTGDATANPGLQGPVESRRLSVPQSEEPLTIRARRPPIDGALLESEVNTNDGRRMTPSPVRPAASQHISIPQPEELPHKTPSLSGPVDCNDRPVHQKQDHESRSRPPSPYPSSPGCATTSQTPSIVITRSQFTFSLRSGGQGPTFHAISPQAKESPHKAPPVSLIDWALFQPTDPRQSMSKEDIRTRALSPYPGPRGRQETRTSKGRDSSSPKLKRRCLVHQVSFPEPEQLPHRTHSPVRPTNQKQSRSRVSSSSSSSSSSSLSGRSRAPSPHPLSRPHRKEILQELEASRTGHPNGIHHSTIGMKDVHNTAPATIDRAALPFMNPQPSLADLRLSNSRVAATSKTEDDQVQQPKQQRKEQRSFQEFWDSFEDFNEHRYDSDGEIRPEYVTFEDVDIDQIPQGHYAGKEAEPTESRRDGWFSRWFGSGRRH</sequence>
<dbReference type="EMBL" id="JAQQWI010000007">
    <property type="protein sequence ID" value="KAK8028415.1"/>
    <property type="molecule type" value="Genomic_DNA"/>
</dbReference>
<evidence type="ECO:0000256" key="1">
    <source>
        <dbReference type="SAM" id="MobiDB-lite"/>
    </source>
</evidence>
<feature type="compositionally biased region" description="Basic and acidic residues" evidence="1">
    <location>
        <begin position="216"/>
        <end position="229"/>
    </location>
</feature>
<keyword evidence="3" id="KW-1185">Reference proteome</keyword>
<reference evidence="2 3" key="1">
    <citation type="submission" date="2023-01" db="EMBL/GenBank/DDBJ databases">
        <title>Analysis of 21 Apiospora genomes using comparative genomics revels a genus with tremendous synthesis potential of carbohydrate active enzymes and secondary metabolites.</title>
        <authorList>
            <person name="Sorensen T."/>
        </authorList>
    </citation>
    <scope>NUCLEOTIDE SEQUENCE [LARGE SCALE GENOMIC DNA]</scope>
    <source>
        <strain evidence="2 3">CBS 20057</strain>
    </source>
</reference>
<feature type="region of interest" description="Disordered" evidence="1">
    <location>
        <begin position="1"/>
        <end position="298"/>
    </location>
</feature>